<gene>
    <name evidence="2" type="ORF">niasHS_000664</name>
</gene>
<reference evidence="2 3" key="1">
    <citation type="submission" date="2024-10" db="EMBL/GenBank/DDBJ databases">
        <authorList>
            <person name="Kim D."/>
        </authorList>
    </citation>
    <scope>NUCLEOTIDE SEQUENCE [LARGE SCALE GENOMIC DNA]</scope>
    <source>
        <strain evidence="2">Taebaek</strain>
    </source>
</reference>
<accession>A0ABD2K5N4</accession>
<evidence type="ECO:0000313" key="3">
    <source>
        <dbReference type="Proteomes" id="UP001620645"/>
    </source>
</evidence>
<proteinExistence type="predicted"/>
<feature type="compositionally biased region" description="Low complexity" evidence="1">
    <location>
        <begin position="61"/>
        <end position="73"/>
    </location>
</feature>
<organism evidence="2 3">
    <name type="scientific">Heterodera schachtii</name>
    <name type="common">Sugarbeet cyst nematode worm</name>
    <name type="synonym">Tylenchus schachtii</name>
    <dbReference type="NCBI Taxonomy" id="97005"/>
    <lineage>
        <taxon>Eukaryota</taxon>
        <taxon>Metazoa</taxon>
        <taxon>Ecdysozoa</taxon>
        <taxon>Nematoda</taxon>
        <taxon>Chromadorea</taxon>
        <taxon>Rhabditida</taxon>
        <taxon>Tylenchina</taxon>
        <taxon>Tylenchomorpha</taxon>
        <taxon>Tylenchoidea</taxon>
        <taxon>Heteroderidae</taxon>
        <taxon>Heteroderinae</taxon>
        <taxon>Heterodera</taxon>
    </lineage>
</organism>
<dbReference type="AlphaFoldDB" id="A0ABD2K5N4"/>
<dbReference type="EMBL" id="JBICCN010000053">
    <property type="protein sequence ID" value="KAL3097929.1"/>
    <property type="molecule type" value="Genomic_DNA"/>
</dbReference>
<evidence type="ECO:0000256" key="1">
    <source>
        <dbReference type="SAM" id="MobiDB-lite"/>
    </source>
</evidence>
<dbReference type="Proteomes" id="UP001620645">
    <property type="component" value="Unassembled WGS sequence"/>
</dbReference>
<protein>
    <submittedName>
        <fullName evidence="2">Uncharacterized protein</fullName>
    </submittedName>
</protein>
<evidence type="ECO:0000313" key="2">
    <source>
        <dbReference type="EMBL" id="KAL3097929.1"/>
    </source>
</evidence>
<keyword evidence="3" id="KW-1185">Reference proteome</keyword>
<name>A0ABD2K5N4_HETSC</name>
<feature type="compositionally biased region" description="Basic and acidic residues" evidence="1">
    <location>
        <begin position="77"/>
        <end position="91"/>
    </location>
</feature>
<sequence>MLEEHGEKKDRGGAGGGHDENRRGAFPPPPSLCPLVGYEQEETPPKSNPYRSSRLKKNITSSSSSASASASSSILDRSSHGTADRPTDRRTTGGPIRLLPAGCPKSLSLFPFTRRRQQMALTLWRQLEREKREETNDE</sequence>
<feature type="region of interest" description="Disordered" evidence="1">
    <location>
        <begin position="1"/>
        <end position="103"/>
    </location>
</feature>
<comment type="caution">
    <text evidence="2">The sequence shown here is derived from an EMBL/GenBank/DDBJ whole genome shotgun (WGS) entry which is preliminary data.</text>
</comment>
<feature type="compositionally biased region" description="Basic and acidic residues" evidence="1">
    <location>
        <begin position="1"/>
        <end position="23"/>
    </location>
</feature>